<dbReference type="EMBL" id="KB469302">
    <property type="protein sequence ID" value="EPQ55062.1"/>
    <property type="molecule type" value="Genomic_DNA"/>
</dbReference>
<reference evidence="1 2" key="1">
    <citation type="journal article" date="2012" name="Science">
        <title>The Paleozoic origin of enzymatic lignin decomposition reconstructed from 31 fungal genomes.</title>
        <authorList>
            <person name="Floudas D."/>
            <person name="Binder M."/>
            <person name="Riley R."/>
            <person name="Barry K."/>
            <person name="Blanchette R.A."/>
            <person name="Henrissat B."/>
            <person name="Martinez A.T."/>
            <person name="Otillar R."/>
            <person name="Spatafora J.W."/>
            <person name="Yadav J.S."/>
            <person name="Aerts A."/>
            <person name="Benoit I."/>
            <person name="Boyd A."/>
            <person name="Carlson A."/>
            <person name="Copeland A."/>
            <person name="Coutinho P.M."/>
            <person name="de Vries R.P."/>
            <person name="Ferreira P."/>
            <person name="Findley K."/>
            <person name="Foster B."/>
            <person name="Gaskell J."/>
            <person name="Glotzer D."/>
            <person name="Gorecki P."/>
            <person name="Heitman J."/>
            <person name="Hesse C."/>
            <person name="Hori C."/>
            <person name="Igarashi K."/>
            <person name="Jurgens J.A."/>
            <person name="Kallen N."/>
            <person name="Kersten P."/>
            <person name="Kohler A."/>
            <person name="Kuees U."/>
            <person name="Kumar T.K.A."/>
            <person name="Kuo A."/>
            <person name="LaButti K."/>
            <person name="Larrondo L.F."/>
            <person name="Lindquist E."/>
            <person name="Ling A."/>
            <person name="Lombard V."/>
            <person name="Lucas S."/>
            <person name="Lundell T."/>
            <person name="Martin R."/>
            <person name="McLaughlin D.J."/>
            <person name="Morgenstern I."/>
            <person name="Morin E."/>
            <person name="Murat C."/>
            <person name="Nagy L.G."/>
            <person name="Nolan M."/>
            <person name="Ohm R.A."/>
            <person name="Patyshakuliyeva A."/>
            <person name="Rokas A."/>
            <person name="Ruiz-Duenas F.J."/>
            <person name="Sabat G."/>
            <person name="Salamov A."/>
            <person name="Samejima M."/>
            <person name="Schmutz J."/>
            <person name="Slot J.C."/>
            <person name="St John F."/>
            <person name="Stenlid J."/>
            <person name="Sun H."/>
            <person name="Sun S."/>
            <person name="Syed K."/>
            <person name="Tsang A."/>
            <person name="Wiebenga A."/>
            <person name="Young D."/>
            <person name="Pisabarro A."/>
            <person name="Eastwood D.C."/>
            <person name="Martin F."/>
            <person name="Cullen D."/>
            <person name="Grigoriev I.V."/>
            <person name="Hibbett D.S."/>
        </authorList>
    </citation>
    <scope>NUCLEOTIDE SEQUENCE [LARGE SCALE GENOMIC DNA]</scope>
    <source>
        <strain evidence="1 2">ATCC 11539</strain>
    </source>
</reference>
<dbReference type="RefSeq" id="XP_007866235.1">
    <property type="nucleotide sequence ID" value="XM_007868044.1"/>
</dbReference>
<name>S7Q6D1_GLOTA</name>
<dbReference type="HOGENOM" id="CLU_1261628_0_0_1"/>
<accession>S7Q6D1</accession>
<dbReference type="Proteomes" id="UP000030669">
    <property type="component" value="Unassembled WGS sequence"/>
</dbReference>
<proteinExistence type="predicted"/>
<keyword evidence="2" id="KW-1185">Reference proteome</keyword>
<dbReference type="KEGG" id="gtr:GLOTRDRAFT_93620"/>
<gene>
    <name evidence="1" type="ORF">GLOTRDRAFT_93620</name>
</gene>
<dbReference type="AlphaFoldDB" id="S7Q6D1"/>
<sequence length="219" mass="23639">MSQGLVDFWQESLRASDLPSAVLNALVTKEKRISKDAGNVNVAHETPEIVLGRIESDGHVHPVLQGITQSLTCTYDNGTRDIATYAISPKLCVPDDCLRKTPKSVSGLTSEVSVHGMAPRDTSISTICKEMKVLCMTRTESGHGPVSVTGASQSPRLLLAGGAAAEDWVLPNAGDYADYRDQFVQSLMVLRRLCGIMRTEDLKMDIYLTLALPLPGDAP</sequence>
<dbReference type="GeneID" id="19309526"/>
<protein>
    <submittedName>
        <fullName evidence="1">Uncharacterized protein</fullName>
    </submittedName>
</protein>
<evidence type="ECO:0000313" key="1">
    <source>
        <dbReference type="EMBL" id="EPQ55062.1"/>
    </source>
</evidence>
<evidence type="ECO:0000313" key="2">
    <source>
        <dbReference type="Proteomes" id="UP000030669"/>
    </source>
</evidence>
<organism evidence="1 2">
    <name type="scientific">Gloeophyllum trabeum (strain ATCC 11539 / FP-39264 / Madison 617)</name>
    <name type="common">Brown rot fungus</name>
    <dbReference type="NCBI Taxonomy" id="670483"/>
    <lineage>
        <taxon>Eukaryota</taxon>
        <taxon>Fungi</taxon>
        <taxon>Dikarya</taxon>
        <taxon>Basidiomycota</taxon>
        <taxon>Agaricomycotina</taxon>
        <taxon>Agaricomycetes</taxon>
        <taxon>Gloeophyllales</taxon>
        <taxon>Gloeophyllaceae</taxon>
        <taxon>Gloeophyllum</taxon>
    </lineage>
</organism>